<evidence type="ECO:0000313" key="8">
    <source>
        <dbReference type="Proteomes" id="UP000314294"/>
    </source>
</evidence>
<evidence type="ECO:0000259" key="6">
    <source>
        <dbReference type="Pfam" id="PF07200"/>
    </source>
</evidence>
<keyword evidence="4" id="KW-0967">Endosome</keyword>
<protein>
    <submittedName>
        <fullName evidence="7">Vacuolar protein sorting-associated protein 37D</fullName>
    </submittedName>
</protein>
<gene>
    <name evidence="7" type="primary">VPS37D</name>
    <name evidence="7" type="ORF">EYF80_068211</name>
</gene>
<keyword evidence="5" id="KW-0653">Protein transport</keyword>
<evidence type="ECO:0000256" key="1">
    <source>
        <dbReference type="ARBA" id="ARBA00004177"/>
    </source>
</evidence>
<dbReference type="Proteomes" id="UP000314294">
    <property type="component" value="Unassembled WGS sequence"/>
</dbReference>
<dbReference type="AlphaFoldDB" id="A0A4Z2DZ14"/>
<reference evidence="7 8" key="1">
    <citation type="submission" date="2019-03" db="EMBL/GenBank/DDBJ databases">
        <title>First draft genome of Liparis tanakae, snailfish: a comprehensive survey of snailfish specific genes.</title>
        <authorList>
            <person name="Kim W."/>
            <person name="Song I."/>
            <person name="Jeong J.-H."/>
            <person name="Kim D."/>
            <person name="Kim S."/>
            <person name="Ryu S."/>
            <person name="Song J.Y."/>
            <person name="Lee S.K."/>
        </authorList>
    </citation>
    <scope>NUCLEOTIDE SEQUENCE [LARGE SCALE GENOMIC DNA]</scope>
    <source>
        <tissue evidence="7">Muscle</tissue>
    </source>
</reference>
<comment type="caution">
    <text evidence="7">The sequence shown here is derived from an EMBL/GenBank/DDBJ whole genome shotgun (WGS) entry which is preliminary data.</text>
</comment>
<name>A0A4Z2DZ14_9TELE</name>
<comment type="similarity">
    <text evidence="2">Belongs to the VPS37 family.</text>
</comment>
<dbReference type="GO" id="GO:0015031">
    <property type="term" value="P:protein transport"/>
    <property type="evidence" value="ECO:0007669"/>
    <property type="project" value="UniProtKB-KW"/>
</dbReference>
<evidence type="ECO:0000313" key="7">
    <source>
        <dbReference type="EMBL" id="TNN21677.1"/>
    </source>
</evidence>
<comment type="subcellular location">
    <subcellularLocation>
        <location evidence="1">Endosome</location>
    </subcellularLocation>
</comment>
<keyword evidence="3" id="KW-0813">Transport</keyword>
<organism evidence="7 8">
    <name type="scientific">Liparis tanakae</name>
    <name type="common">Tanaka's snailfish</name>
    <dbReference type="NCBI Taxonomy" id="230148"/>
    <lineage>
        <taxon>Eukaryota</taxon>
        <taxon>Metazoa</taxon>
        <taxon>Chordata</taxon>
        <taxon>Craniata</taxon>
        <taxon>Vertebrata</taxon>
        <taxon>Euteleostomi</taxon>
        <taxon>Actinopterygii</taxon>
        <taxon>Neopterygii</taxon>
        <taxon>Teleostei</taxon>
        <taxon>Neoteleostei</taxon>
        <taxon>Acanthomorphata</taxon>
        <taxon>Eupercaria</taxon>
        <taxon>Perciformes</taxon>
        <taxon>Cottioidei</taxon>
        <taxon>Cottales</taxon>
        <taxon>Liparidae</taxon>
        <taxon>Liparis</taxon>
    </lineage>
</organism>
<accession>A0A4Z2DZ14</accession>
<dbReference type="EMBL" id="SRLO01026522">
    <property type="protein sequence ID" value="TNN21677.1"/>
    <property type="molecule type" value="Genomic_DNA"/>
</dbReference>
<dbReference type="InterPro" id="IPR009851">
    <property type="entry name" value="Mod_r"/>
</dbReference>
<evidence type="ECO:0000256" key="3">
    <source>
        <dbReference type="ARBA" id="ARBA00022448"/>
    </source>
</evidence>
<sequence>MLTSCSHAPGDLTPLPLQQLQVEREALQASNRRLAEHGLARRPRLHSGKLQLAGKYLELSNLATSCWEKQSQLGESDWGVRVETSGLE</sequence>
<evidence type="ECO:0000256" key="4">
    <source>
        <dbReference type="ARBA" id="ARBA00022753"/>
    </source>
</evidence>
<dbReference type="GO" id="GO:0000813">
    <property type="term" value="C:ESCRT I complex"/>
    <property type="evidence" value="ECO:0007669"/>
    <property type="project" value="UniProtKB-ARBA"/>
</dbReference>
<proteinExistence type="inferred from homology"/>
<keyword evidence="8" id="KW-1185">Reference proteome</keyword>
<dbReference type="OrthoDB" id="8921242at2759"/>
<evidence type="ECO:0000256" key="2">
    <source>
        <dbReference type="ARBA" id="ARBA00007617"/>
    </source>
</evidence>
<dbReference type="Pfam" id="PF07200">
    <property type="entry name" value="Mod_r"/>
    <property type="match status" value="1"/>
</dbReference>
<evidence type="ECO:0000256" key="5">
    <source>
        <dbReference type="ARBA" id="ARBA00022927"/>
    </source>
</evidence>
<feature type="domain" description="VPS37 C-terminal" evidence="6">
    <location>
        <begin position="17"/>
        <end position="74"/>
    </location>
</feature>